<dbReference type="InParanoid" id="A0A061EE57"/>
<evidence type="ECO:0000259" key="3">
    <source>
        <dbReference type="PROSITE" id="PS50033"/>
    </source>
</evidence>
<dbReference type="EMBL" id="CM001882">
    <property type="protein sequence ID" value="EOY02662.1"/>
    <property type="molecule type" value="Genomic_DNA"/>
</dbReference>
<reference evidence="4 5" key="1">
    <citation type="journal article" date="2013" name="Genome Biol.">
        <title>The genome sequence of the most widely cultivated cacao type and its use to identify candidate genes regulating pod color.</title>
        <authorList>
            <person name="Motamayor J.C."/>
            <person name="Mockaitis K."/>
            <person name="Schmutz J."/>
            <person name="Haiminen N."/>
            <person name="Iii D.L."/>
            <person name="Cornejo O."/>
            <person name="Findley S.D."/>
            <person name="Zheng P."/>
            <person name="Utro F."/>
            <person name="Royaert S."/>
            <person name="Saski C."/>
            <person name="Jenkins J."/>
            <person name="Podicheti R."/>
            <person name="Zhao M."/>
            <person name="Scheffler B.E."/>
            <person name="Stack J.C."/>
            <person name="Feltus F.A."/>
            <person name="Mustiga G.M."/>
            <person name="Amores F."/>
            <person name="Phillips W."/>
            <person name="Marelli J.P."/>
            <person name="May G.D."/>
            <person name="Shapiro H."/>
            <person name="Ma J."/>
            <person name="Bustamante C.D."/>
            <person name="Schnell R.J."/>
            <person name="Main D."/>
            <person name="Gilbert D."/>
            <person name="Parida L."/>
            <person name="Kuhn D.N."/>
        </authorList>
    </citation>
    <scope>NUCLEOTIDE SEQUENCE [LARGE SCALE GENOMIC DNA]</scope>
    <source>
        <strain evidence="5">cv. Matina 1-6</strain>
    </source>
</reference>
<evidence type="ECO:0000313" key="4">
    <source>
        <dbReference type="EMBL" id="EOY02662.1"/>
    </source>
</evidence>
<evidence type="ECO:0000313" key="5">
    <source>
        <dbReference type="Proteomes" id="UP000026915"/>
    </source>
</evidence>
<feature type="compositionally biased region" description="Low complexity" evidence="2">
    <location>
        <begin position="254"/>
        <end position="268"/>
    </location>
</feature>
<sequence length="286" mass="32215">MIVDGSWTLKRRRFTNIDPMEAASAKAKLAAAKEKFGREIRVFETLPTSSEVSNTEEPDDFYEFTPEDYYRVMASKKEDKFLKTRKIREAEEAARRSRITKVVIRVRFPDNHTLEVTFHPSETVLSLVDFIKKVIARPDLPFYIYTTPPKKQMRDMTQDFFSAGFVPGAIVYFSYDLPKVCTVEWILCSTSPHLDSIDLGLSDSTKCDSLANFALKCLDDDAAATNSAPFLQDEIMSLKGLEVIAEQPEPVQSAPEPAATSAAPAPVAQESKPTEKKPAKPKWFKM</sequence>
<dbReference type="PANTHER" id="PTHR47557:SF2">
    <property type="entry name" value="PLANT UBX DOMAIN-CONTAINING PROTEIN 1"/>
    <property type="match status" value="1"/>
</dbReference>
<dbReference type="GO" id="GO:0032984">
    <property type="term" value="P:protein-containing complex disassembly"/>
    <property type="evidence" value="ECO:0007669"/>
    <property type="project" value="InterPro"/>
</dbReference>
<feature type="region of interest" description="Disordered" evidence="2">
    <location>
        <begin position="246"/>
        <end position="286"/>
    </location>
</feature>
<keyword evidence="5" id="KW-1185">Reference proteome</keyword>
<accession>A0A061EE57</accession>
<dbReference type="InterPro" id="IPR001012">
    <property type="entry name" value="UBX_dom"/>
</dbReference>
<dbReference type="Gramene" id="EOY02662">
    <property type="protein sequence ID" value="EOY02662"/>
    <property type="gene ID" value="TCM_017075"/>
</dbReference>
<protein>
    <submittedName>
        <fullName evidence="4">Plant UBX domain-containing protein 1 isoform 1</fullName>
    </submittedName>
</protein>
<dbReference type="InterPro" id="IPR029071">
    <property type="entry name" value="Ubiquitin-like_domsf"/>
</dbReference>
<dbReference type="OMA" id="AQPDIPF"/>
<name>A0A061EE57_THECC</name>
<gene>
    <name evidence="4" type="ORF">TCM_017075</name>
</gene>
<dbReference type="eggNOG" id="KOG2699">
    <property type="taxonomic scope" value="Eukaryota"/>
</dbReference>
<dbReference type="AlphaFoldDB" id="A0A061EE57"/>
<dbReference type="SUPFAM" id="SSF54236">
    <property type="entry name" value="Ubiquitin-like"/>
    <property type="match status" value="1"/>
</dbReference>
<dbReference type="STRING" id="3641.A0A061EE57"/>
<dbReference type="Proteomes" id="UP000026915">
    <property type="component" value="Chromosome 4"/>
</dbReference>
<feature type="domain" description="UBX" evidence="3">
    <location>
        <begin position="97"/>
        <end position="173"/>
    </location>
</feature>
<dbReference type="FunCoup" id="A0A061EE57">
    <property type="interactions" value="1318"/>
</dbReference>
<proteinExistence type="predicted"/>
<dbReference type="HOGENOM" id="CLU_062119_0_0_1"/>
<dbReference type="PROSITE" id="PS50033">
    <property type="entry name" value="UBX"/>
    <property type="match status" value="1"/>
</dbReference>
<organism evidence="4 5">
    <name type="scientific">Theobroma cacao</name>
    <name type="common">Cacao</name>
    <name type="synonym">Cocoa</name>
    <dbReference type="NCBI Taxonomy" id="3641"/>
    <lineage>
        <taxon>Eukaryota</taxon>
        <taxon>Viridiplantae</taxon>
        <taxon>Streptophyta</taxon>
        <taxon>Embryophyta</taxon>
        <taxon>Tracheophyta</taxon>
        <taxon>Spermatophyta</taxon>
        <taxon>Magnoliopsida</taxon>
        <taxon>eudicotyledons</taxon>
        <taxon>Gunneridae</taxon>
        <taxon>Pentapetalae</taxon>
        <taxon>rosids</taxon>
        <taxon>malvids</taxon>
        <taxon>Malvales</taxon>
        <taxon>Malvaceae</taxon>
        <taxon>Byttnerioideae</taxon>
        <taxon>Theobroma</taxon>
    </lineage>
</organism>
<evidence type="ECO:0000256" key="1">
    <source>
        <dbReference type="ARBA" id="ARBA00022786"/>
    </source>
</evidence>
<dbReference type="Gene3D" id="3.10.20.90">
    <property type="entry name" value="Phosphatidylinositol 3-kinase Catalytic Subunit, Chain A, domain 1"/>
    <property type="match status" value="1"/>
</dbReference>
<dbReference type="InterPro" id="IPR044232">
    <property type="entry name" value="PUX1"/>
</dbReference>
<dbReference type="PANTHER" id="PTHR47557">
    <property type="entry name" value="PLANT UBX DOMAIN-CONTAINING PROTEIN 1"/>
    <property type="match status" value="1"/>
</dbReference>
<dbReference type="Pfam" id="PF00789">
    <property type="entry name" value="UBX"/>
    <property type="match status" value="1"/>
</dbReference>
<dbReference type="GO" id="GO:0051117">
    <property type="term" value="F:ATPase binding"/>
    <property type="evidence" value="ECO:0007669"/>
    <property type="project" value="InterPro"/>
</dbReference>
<dbReference type="CDD" id="cd16118">
    <property type="entry name" value="UBX2_UBXN9"/>
    <property type="match status" value="1"/>
</dbReference>
<keyword evidence="1" id="KW-0833">Ubl conjugation pathway</keyword>
<evidence type="ECO:0000256" key="2">
    <source>
        <dbReference type="SAM" id="MobiDB-lite"/>
    </source>
</evidence>